<dbReference type="RefSeq" id="WP_231449632.1">
    <property type="nucleotide sequence ID" value="NZ_JAJOMB010000034.1"/>
</dbReference>
<gene>
    <name evidence="3" type="ORF">LR394_38390</name>
</gene>
<evidence type="ECO:0000313" key="3">
    <source>
        <dbReference type="EMBL" id="MCD5316781.1"/>
    </source>
</evidence>
<reference evidence="3" key="1">
    <citation type="submission" date="2021-11" db="EMBL/GenBank/DDBJ databases">
        <title>Streptomyces corallinus and Kineosporia corallina sp. nov., two new coral-derived marine actinobacteria.</title>
        <authorList>
            <person name="Buangrab K."/>
            <person name="Sutthacheep M."/>
            <person name="Yeemin T."/>
            <person name="Harunari E."/>
            <person name="Igarashi Y."/>
            <person name="Sripreechasak P."/>
            <person name="Kanchanasin P."/>
            <person name="Tanasupawat S."/>
            <person name="Phongsopitanun W."/>
        </authorList>
    </citation>
    <scope>NUCLEOTIDE SEQUENCE</scope>
    <source>
        <strain evidence="3">JCM 31032</strain>
    </source>
</reference>
<evidence type="ECO:0000313" key="4">
    <source>
        <dbReference type="Proteomes" id="UP001138997"/>
    </source>
</evidence>
<proteinExistence type="predicted"/>
<keyword evidence="2" id="KW-0732">Signal</keyword>
<feature type="compositionally biased region" description="Pro residues" evidence="1">
    <location>
        <begin position="277"/>
        <end position="294"/>
    </location>
</feature>
<organism evidence="3 4">
    <name type="scientific">Kineosporia babensis</name>
    <dbReference type="NCBI Taxonomy" id="499548"/>
    <lineage>
        <taxon>Bacteria</taxon>
        <taxon>Bacillati</taxon>
        <taxon>Actinomycetota</taxon>
        <taxon>Actinomycetes</taxon>
        <taxon>Kineosporiales</taxon>
        <taxon>Kineosporiaceae</taxon>
        <taxon>Kineosporia</taxon>
    </lineage>
</organism>
<keyword evidence="4" id="KW-1185">Reference proteome</keyword>
<dbReference type="EMBL" id="JAJOMB010000034">
    <property type="protein sequence ID" value="MCD5316781.1"/>
    <property type="molecule type" value="Genomic_DNA"/>
</dbReference>
<protein>
    <submittedName>
        <fullName evidence="3">Uncharacterized protein</fullName>
    </submittedName>
</protein>
<comment type="caution">
    <text evidence="3">The sequence shown here is derived from an EMBL/GenBank/DDBJ whole genome shotgun (WGS) entry which is preliminary data.</text>
</comment>
<feature type="signal peptide" evidence="2">
    <location>
        <begin position="1"/>
        <end position="33"/>
    </location>
</feature>
<sequence>MIIRSPRKVALAAAALLAAGAALTLVPATAAQAKDEVKGNFAVTVNGKTYDPKGGKEDKIKDVGIPVGEKIVVNGVNVKFKIDPATLGVYDYTLTGAPDPERMVTEPTVVFTSKVPVLSAAQRSGVKLERMDLKDDNVTIILRSAGGKMKFQAKDHAQGGIFQQEPEFAGNVEIEHTLGPKLFYFTNEFTGKINFGDGQDPVTKAQSSTGYHEMLLGKDSPQVTTKLYQDGAVTRWSVASGGRMGGVLGEDAIELSQGATNCTSKCQAQNRIRGSVPVPPLPTDPTPLPVPAQN</sequence>
<evidence type="ECO:0000256" key="1">
    <source>
        <dbReference type="SAM" id="MobiDB-lite"/>
    </source>
</evidence>
<evidence type="ECO:0000256" key="2">
    <source>
        <dbReference type="SAM" id="SignalP"/>
    </source>
</evidence>
<name>A0A9X1SY73_9ACTN</name>
<feature type="chain" id="PRO_5040998561" evidence="2">
    <location>
        <begin position="34"/>
        <end position="294"/>
    </location>
</feature>
<accession>A0A9X1SY73</accession>
<dbReference type="Proteomes" id="UP001138997">
    <property type="component" value="Unassembled WGS sequence"/>
</dbReference>
<feature type="region of interest" description="Disordered" evidence="1">
    <location>
        <begin position="273"/>
        <end position="294"/>
    </location>
</feature>
<dbReference type="AlphaFoldDB" id="A0A9X1SY73"/>